<dbReference type="Proteomes" id="UP000198287">
    <property type="component" value="Unassembled WGS sequence"/>
</dbReference>
<evidence type="ECO:0008006" key="3">
    <source>
        <dbReference type="Google" id="ProtNLM"/>
    </source>
</evidence>
<reference evidence="1 2" key="1">
    <citation type="submission" date="2015-12" db="EMBL/GenBank/DDBJ databases">
        <title>The genome of Folsomia candida.</title>
        <authorList>
            <person name="Faddeeva A."/>
            <person name="Derks M.F."/>
            <person name="Anvar Y."/>
            <person name="Smit S."/>
            <person name="Van Straalen N."/>
            <person name="Roelofs D."/>
        </authorList>
    </citation>
    <scope>NUCLEOTIDE SEQUENCE [LARGE SCALE GENOMIC DNA]</scope>
    <source>
        <strain evidence="1 2">VU population</strain>
        <tissue evidence="1">Whole body</tissue>
    </source>
</reference>
<proteinExistence type="predicted"/>
<accession>A0A226D6E4</accession>
<name>A0A226D6E4_FOLCA</name>
<dbReference type="STRING" id="158441.A0A226D6E4"/>
<evidence type="ECO:0000313" key="1">
    <source>
        <dbReference type="EMBL" id="OXA41115.1"/>
    </source>
</evidence>
<gene>
    <name evidence="1" type="ORF">Fcan01_24045</name>
</gene>
<keyword evidence="2" id="KW-1185">Reference proteome</keyword>
<sequence length="386" mass="43711">MQWMPTIDRSTPGLEYVLRPPEAGVRDFFWRPEYAEAGVRMAGRRPEYAEAGYANYSHMFVGSLFYGSQKPQNLDSFLDPFVDDMKILESGISLNSVVYTVVFKYIIADAPARSFNKYVKGHNAYFGCERCYRRGTWKKRVIYPIKPMPDLYNDMSFRQRIFDSHHKESPSPLEMLDFGMISQIPLDYMHLICLGVMKKLITVWTDGPRGHRLSPKQIKIISSRMLLYRASMPTEFARKPRELNELCHWKATEFSFLSIPFIPSIFIPHFSSRCTTQAKVGESGLGRGTGGSGRFGGGPGAGCRSRFGANNSSNNNNSNIADQLVNIACGRMPKFIFFRRIQYSGTFSTGRYPISVFVSVIFILKLRPPPSTSPQTARHALPTLLG</sequence>
<organism evidence="1 2">
    <name type="scientific">Folsomia candida</name>
    <name type="common">Springtail</name>
    <dbReference type="NCBI Taxonomy" id="158441"/>
    <lineage>
        <taxon>Eukaryota</taxon>
        <taxon>Metazoa</taxon>
        <taxon>Ecdysozoa</taxon>
        <taxon>Arthropoda</taxon>
        <taxon>Hexapoda</taxon>
        <taxon>Collembola</taxon>
        <taxon>Entomobryomorpha</taxon>
        <taxon>Isotomoidea</taxon>
        <taxon>Isotomidae</taxon>
        <taxon>Proisotominae</taxon>
        <taxon>Folsomia</taxon>
    </lineage>
</organism>
<dbReference type="PANTHER" id="PTHR33053">
    <property type="entry name" value="PROTEIN, PUTATIVE-RELATED"/>
    <property type="match status" value="1"/>
</dbReference>
<protein>
    <recommendedName>
        <fullName evidence="3">Transposase domain-containing protein</fullName>
    </recommendedName>
</protein>
<evidence type="ECO:0000313" key="2">
    <source>
        <dbReference type="Proteomes" id="UP000198287"/>
    </source>
</evidence>
<comment type="caution">
    <text evidence="1">The sequence shown here is derived from an EMBL/GenBank/DDBJ whole genome shotgun (WGS) entry which is preliminary data.</text>
</comment>
<dbReference type="PANTHER" id="PTHR33053:SF25">
    <property type="entry name" value="TRANSPOSASE DOMAIN-CONTAINING PROTEIN"/>
    <property type="match status" value="1"/>
</dbReference>
<dbReference type="AlphaFoldDB" id="A0A226D6E4"/>
<dbReference type="EMBL" id="LNIX01000030">
    <property type="protein sequence ID" value="OXA41115.1"/>
    <property type="molecule type" value="Genomic_DNA"/>
</dbReference>